<gene>
    <name evidence="2" type="ORF">NDO55_03895</name>
</gene>
<dbReference type="InterPro" id="IPR055199">
    <property type="entry name" value="Hda_lid"/>
</dbReference>
<dbReference type="EMBL" id="JAMSHT010000001">
    <property type="protein sequence ID" value="MCM8556958.1"/>
    <property type="molecule type" value="Genomic_DNA"/>
</dbReference>
<comment type="caution">
    <text evidence="2">The sequence shown here is derived from an EMBL/GenBank/DDBJ whole genome shotgun (WGS) entry which is preliminary data.</text>
</comment>
<dbReference type="Gene3D" id="1.10.8.60">
    <property type="match status" value="1"/>
</dbReference>
<sequence>MSGQIALPLDWPTEAVDDRLITGAPNAEALAHLAAWKDWPVKATLLTGPRRSGRSLIAHQFVERTGGRLFDDAERHDEEALFHAWNRAQEEGRPLLIVASEAPPHWEVALPDLSTRLNATPVARIEAPDDAMMAALFELHFADRGLFLPPEAQRYLVERASRGYYEAERLVEQIDRFAIANRARLTVPTIRRALEQRGEAA</sequence>
<dbReference type="InterPro" id="IPR027417">
    <property type="entry name" value="P-loop_NTPase"/>
</dbReference>
<evidence type="ECO:0000313" key="3">
    <source>
        <dbReference type="Proteomes" id="UP001155128"/>
    </source>
</evidence>
<evidence type="ECO:0000313" key="2">
    <source>
        <dbReference type="EMBL" id="MCM8556958.1"/>
    </source>
</evidence>
<dbReference type="AlphaFoldDB" id="A0A9X2J168"/>
<dbReference type="RefSeq" id="WP_252112609.1">
    <property type="nucleotide sequence ID" value="NZ_JAMSHT010000001.1"/>
</dbReference>
<name>A0A9X2J168_9SPHN</name>
<proteinExistence type="predicted"/>
<keyword evidence="3" id="KW-1185">Reference proteome</keyword>
<dbReference type="SUPFAM" id="SSF52540">
    <property type="entry name" value="P-loop containing nucleoside triphosphate hydrolases"/>
    <property type="match status" value="1"/>
</dbReference>
<evidence type="ECO:0000259" key="1">
    <source>
        <dbReference type="Pfam" id="PF22688"/>
    </source>
</evidence>
<dbReference type="Pfam" id="PF22688">
    <property type="entry name" value="Hda_lid"/>
    <property type="match status" value="1"/>
</dbReference>
<organism evidence="2 3">
    <name type="scientific">Sphingomicrobium sediminis</name>
    <dbReference type="NCBI Taxonomy" id="2950949"/>
    <lineage>
        <taxon>Bacteria</taxon>
        <taxon>Pseudomonadati</taxon>
        <taxon>Pseudomonadota</taxon>
        <taxon>Alphaproteobacteria</taxon>
        <taxon>Sphingomonadales</taxon>
        <taxon>Sphingomonadaceae</taxon>
        <taxon>Sphingomicrobium</taxon>
    </lineage>
</organism>
<protein>
    <submittedName>
        <fullName evidence="2">Chromosomal replication initiator DnaA</fullName>
    </submittedName>
</protein>
<reference evidence="2" key="1">
    <citation type="submission" date="2022-06" db="EMBL/GenBank/DDBJ databases">
        <title>Sphingomicrobium sedimins sp. nov., a marine bacterium isolated from tidal flat.</title>
        <authorList>
            <person name="Kim C.-H."/>
            <person name="Yoo Y."/>
            <person name="Kim J.-J."/>
        </authorList>
    </citation>
    <scope>NUCLEOTIDE SEQUENCE</scope>
    <source>
        <strain evidence="2">GRR-S6-50</strain>
    </source>
</reference>
<accession>A0A9X2J168</accession>
<dbReference type="Proteomes" id="UP001155128">
    <property type="component" value="Unassembled WGS sequence"/>
</dbReference>
<dbReference type="Gene3D" id="3.40.50.300">
    <property type="entry name" value="P-loop containing nucleotide triphosphate hydrolases"/>
    <property type="match status" value="1"/>
</dbReference>
<feature type="domain" description="Hda lid" evidence="1">
    <location>
        <begin position="133"/>
        <end position="194"/>
    </location>
</feature>